<sequence>MTRTDDSNSVSERPGTGARTAVIITQGLRRQRKKARLTHPGRHKTPPSVRREGMSVIIPASHGARTVWPLVKQIDQPTWVVLGEPAYLRPASTETGDPRASVLQLAAAT</sequence>
<proteinExistence type="predicted"/>
<name>A0ACB7TQV1_HYAAI</name>
<organism evidence="1 2">
    <name type="scientific">Hyalomma asiaticum</name>
    <name type="common">Tick</name>
    <dbReference type="NCBI Taxonomy" id="266040"/>
    <lineage>
        <taxon>Eukaryota</taxon>
        <taxon>Metazoa</taxon>
        <taxon>Ecdysozoa</taxon>
        <taxon>Arthropoda</taxon>
        <taxon>Chelicerata</taxon>
        <taxon>Arachnida</taxon>
        <taxon>Acari</taxon>
        <taxon>Parasitiformes</taxon>
        <taxon>Ixodida</taxon>
        <taxon>Ixodoidea</taxon>
        <taxon>Ixodidae</taxon>
        <taxon>Hyalomminae</taxon>
        <taxon>Hyalomma</taxon>
    </lineage>
</organism>
<evidence type="ECO:0000313" key="1">
    <source>
        <dbReference type="EMBL" id="KAH6948554.1"/>
    </source>
</evidence>
<dbReference type="EMBL" id="CM023481">
    <property type="protein sequence ID" value="KAH6948554.1"/>
    <property type="molecule type" value="Genomic_DNA"/>
</dbReference>
<dbReference type="Proteomes" id="UP000821845">
    <property type="component" value="Chromosome 1"/>
</dbReference>
<gene>
    <name evidence="1" type="ORF">HPB50_025076</name>
</gene>
<protein>
    <submittedName>
        <fullName evidence="1">Uncharacterized protein</fullName>
    </submittedName>
</protein>
<accession>A0ACB7TQV1</accession>
<keyword evidence="2" id="KW-1185">Reference proteome</keyword>
<evidence type="ECO:0000313" key="2">
    <source>
        <dbReference type="Proteomes" id="UP000821845"/>
    </source>
</evidence>
<reference evidence="1" key="1">
    <citation type="submission" date="2020-05" db="EMBL/GenBank/DDBJ databases">
        <title>Large-scale comparative analyses of tick genomes elucidate their genetic diversity and vector capacities.</title>
        <authorList>
            <person name="Jia N."/>
            <person name="Wang J."/>
            <person name="Shi W."/>
            <person name="Du L."/>
            <person name="Sun Y."/>
            <person name="Zhan W."/>
            <person name="Jiang J."/>
            <person name="Wang Q."/>
            <person name="Zhang B."/>
            <person name="Ji P."/>
            <person name="Sakyi L.B."/>
            <person name="Cui X."/>
            <person name="Yuan T."/>
            <person name="Jiang B."/>
            <person name="Yang W."/>
            <person name="Lam T.T.-Y."/>
            <person name="Chang Q."/>
            <person name="Ding S."/>
            <person name="Wang X."/>
            <person name="Zhu J."/>
            <person name="Ruan X."/>
            <person name="Zhao L."/>
            <person name="Wei J."/>
            <person name="Que T."/>
            <person name="Du C."/>
            <person name="Cheng J."/>
            <person name="Dai P."/>
            <person name="Han X."/>
            <person name="Huang E."/>
            <person name="Gao Y."/>
            <person name="Liu J."/>
            <person name="Shao H."/>
            <person name="Ye R."/>
            <person name="Li L."/>
            <person name="Wei W."/>
            <person name="Wang X."/>
            <person name="Wang C."/>
            <person name="Yang T."/>
            <person name="Huo Q."/>
            <person name="Li W."/>
            <person name="Guo W."/>
            <person name="Chen H."/>
            <person name="Zhou L."/>
            <person name="Ni X."/>
            <person name="Tian J."/>
            <person name="Zhou Y."/>
            <person name="Sheng Y."/>
            <person name="Liu T."/>
            <person name="Pan Y."/>
            <person name="Xia L."/>
            <person name="Li J."/>
            <person name="Zhao F."/>
            <person name="Cao W."/>
        </authorList>
    </citation>
    <scope>NUCLEOTIDE SEQUENCE</scope>
    <source>
        <strain evidence="1">Hyas-2018</strain>
    </source>
</reference>
<comment type="caution">
    <text evidence="1">The sequence shown here is derived from an EMBL/GenBank/DDBJ whole genome shotgun (WGS) entry which is preliminary data.</text>
</comment>